<dbReference type="PANTHER" id="PTHR43649">
    <property type="entry name" value="ARABINOSE-BINDING PROTEIN-RELATED"/>
    <property type="match status" value="1"/>
</dbReference>
<evidence type="ECO:0000256" key="2">
    <source>
        <dbReference type="ARBA" id="ARBA00008520"/>
    </source>
</evidence>
<dbReference type="Pfam" id="PF13416">
    <property type="entry name" value="SBP_bac_8"/>
    <property type="match status" value="1"/>
</dbReference>
<feature type="chain" id="PRO_5047343703" evidence="3">
    <location>
        <begin position="36"/>
        <end position="481"/>
    </location>
</feature>
<organism evidence="4 5">
    <name type="scientific">Halomonas salifodinae</name>
    <dbReference type="NCBI Taxonomy" id="438745"/>
    <lineage>
        <taxon>Bacteria</taxon>
        <taxon>Pseudomonadati</taxon>
        <taxon>Pseudomonadota</taxon>
        <taxon>Gammaproteobacteria</taxon>
        <taxon>Oceanospirillales</taxon>
        <taxon>Halomonadaceae</taxon>
        <taxon>Halomonas</taxon>
    </lineage>
</organism>
<evidence type="ECO:0000313" key="4">
    <source>
        <dbReference type="EMBL" id="MFC7089078.1"/>
    </source>
</evidence>
<evidence type="ECO:0000256" key="1">
    <source>
        <dbReference type="ARBA" id="ARBA00004418"/>
    </source>
</evidence>
<comment type="subcellular location">
    <subcellularLocation>
        <location evidence="1">Periplasm</location>
    </subcellularLocation>
</comment>
<dbReference type="InterPro" id="IPR006059">
    <property type="entry name" value="SBP"/>
</dbReference>
<dbReference type="Proteomes" id="UP001596411">
    <property type="component" value="Unassembled WGS sequence"/>
</dbReference>
<dbReference type="PANTHER" id="PTHR43649:SF12">
    <property type="entry name" value="DIACETYLCHITOBIOSE BINDING PROTEIN DASA"/>
    <property type="match status" value="1"/>
</dbReference>
<accession>A0ABW2EWH3</accession>
<proteinExistence type="inferred from homology"/>
<dbReference type="EMBL" id="JBHSZP010000013">
    <property type="protein sequence ID" value="MFC7089078.1"/>
    <property type="molecule type" value="Genomic_DNA"/>
</dbReference>
<feature type="signal peptide" evidence="3">
    <location>
        <begin position="1"/>
        <end position="35"/>
    </location>
</feature>
<evidence type="ECO:0000256" key="3">
    <source>
        <dbReference type="SAM" id="SignalP"/>
    </source>
</evidence>
<name>A0ABW2EWH3_9GAMM</name>
<keyword evidence="5" id="KW-1185">Reference proteome</keyword>
<sequence length="481" mass="53024">MLRHSIRDRLLALRGASLAAGAAFALAMQPSTALAQNEPSDPEFRTSYGDMTFPEQFPDGTAISLTQWSHFVPRYDEWFREYAQHWGEAHNVEVTVNMINLADLTSTLSASIAAGEGATVFEMVAPPTAFIDGLQSLADVNQAAAEAFGERTDTCERSSYLPATDTWYGFCHGWVPDPGDYRRSLWADAGFPEGPVTYQDLLEGGARIFEDTGLPVAVGMSPEIDSEFYARALIWSYGGSIQDENGNVTFDSPEVLEAVRFQKELFDSAMTPEVFAWNAASNNQTFIGGRASYIQNSISFYRSAQESAPEVAADTGFRPGLQGPGGEVRMPSHVWFIDVIPDYVTDPDELAAAQKFMLDLENNYASASYYSKFYNFPAFPSRSESLFAEDGWLSDDPWGAEPPDKLALLRTAEEWTAWLGYPGYANPAISEVYESHLLSSMMADVARGEKTPEQAIADTHAEIEEIFAKWRERGMIGSGSD</sequence>
<gene>
    <name evidence="4" type="ORF">ACFQH5_05905</name>
</gene>
<keyword evidence="3" id="KW-0732">Signal</keyword>
<protein>
    <submittedName>
        <fullName evidence="4">ABC transporter substrate-binding protein</fullName>
    </submittedName>
</protein>
<dbReference type="SUPFAM" id="SSF53850">
    <property type="entry name" value="Periplasmic binding protein-like II"/>
    <property type="match status" value="1"/>
</dbReference>
<evidence type="ECO:0000313" key="5">
    <source>
        <dbReference type="Proteomes" id="UP001596411"/>
    </source>
</evidence>
<comment type="caution">
    <text evidence="4">The sequence shown here is derived from an EMBL/GenBank/DDBJ whole genome shotgun (WGS) entry which is preliminary data.</text>
</comment>
<dbReference type="InterPro" id="IPR050490">
    <property type="entry name" value="Bact_solute-bd_prot1"/>
</dbReference>
<comment type="similarity">
    <text evidence="2">Belongs to the bacterial solute-binding protein 1 family.</text>
</comment>
<reference evidence="5" key="1">
    <citation type="journal article" date="2019" name="Int. J. Syst. Evol. Microbiol.">
        <title>The Global Catalogue of Microorganisms (GCM) 10K type strain sequencing project: providing services to taxonomists for standard genome sequencing and annotation.</title>
        <authorList>
            <consortium name="The Broad Institute Genomics Platform"/>
            <consortium name="The Broad Institute Genome Sequencing Center for Infectious Disease"/>
            <person name="Wu L."/>
            <person name="Ma J."/>
        </authorList>
    </citation>
    <scope>NUCLEOTIDE SEQUENCE [LARGE SCALE GENOMIC DNA]</scope>
    <source>
        <strain evidence="5">CGMCC 1.13666</strain>
    </source>
</reference>
<dbReference type="Gene3D" id="3.40.190.10">
    <property type="entry name" value="Periplasmic binding protein-like II"/>
    <property type="match status" value="1"/>
</dbReference>